<dbReference type="PANTHER" id="PTHR33048:SF161">
    <property type="entry name" value="INTEGRAL MEMBRANE PROTEIN"/>
    <property type="match status" value="1"/>
</dbReference>
<evidence type="ECO:0000256" key="7">
    <source>
        <dbReference type="SAM" id="Phobius"/>
    </source>
</evidence>
<feature type="region of interest" description="Disordered" evidence="6">
    <location>
        <begin position="331"/>
        <end position="351"/>
    </location>
</feature>
<evidence type="ECO:0000256" key="4">
    <source>
        <dbReference type="ARBA" id="ARBA00023136"/>
    </source>
</evidence>
<evidence type="ECO:0000259" key="8">
    <source>
        <dbReference type="Pfam" id="PF20684"/>
    </source>
</evidence>
<protein>
    <recommendedName>
        <fullName evidence="8">Rhodopsin domain-containing protein</fullName>
    </recommendedName>
</protein>
<keyword evidence="10" id="KW-1185">Reference proteome</keyword>
<evidence type="ECO:0000256" key="6">
    <source>
        <dbReference type="SAM" id="MobiDB-lite"/>
    </source>
</evidence>
<evidence type="ECO:0000256" key="5">
    <source>
        <dbReference type="ARBA" id="ARBA00038359"/>
    </source>
</evidence>
<evidence type="ECO:0000313" key="9">
    <source>
        <dbReference type="EMBL" id="CAH0019357.1"/>
    </source>
</evidence>
<dbReference type="Pfam" id="PF20684">
    <property type="entry name" value="Fung_rhodopsin"/>
    <property type="match status" value="1"/>
</dbReference>
<reference evidence="9" key="1">
    <citation type="submission" date="2021-10" db="EMBL/GenBank/DDBJ databases">
        <authorList>
            <person name="Piombo E."/>
        </authorList>
    </citation>
    <scope>NUCLEOTIDE SEQUENCE</scope>
</reference>
<evidence type="ECO:0000313" key="10">
    <source>
        <dbReference type="Proteomes" id="UP000696573"/>
    </source>
</evidence>
<feature type="transmembrane region" description="Helical" evidence="7">
    <location>
        <begin position="6"/>
        <end position="28"/>
    </location>
</feature>
<feature type="transmembrane region" description="Helical" evidence="7">
    <location>
        <begin position="113"/>
        <end position="131"/>
    </location>
</feature>
<feature type="transmembrane region" description="Helical" evidence="7">
    <location>
        <begin position="83"/>
        <end position="106"/>
    </location>
</feature>
<proteinExistence type="inferred from homology"/>
<dbReference type="GO" id="GO:0016020">
    <property type="term" value="C:membrane"/>
    <property type="evidence" value="ECO:0007669"/>
    <property type="project" value="UniProtKB-SubCell"/>
</dbReference>
<feature type="transmembrane region" description="Helical" evidence="7">
    <location>
        <begin position="251"/>
        <end position="268"/>
    </location>
</feature>
<sequence>MPMVRTHLIVNCVLVFFTLSAVFLRLYSRFKTSANLWVDDYLILLAMPLGITMLAIQGLYAPLGVGHPVEEALPNLPTILRLTISYALIYTFCISLIKMSVLFFYLRVFVNPGLRLATKISIANVLVLFFLCRPFKKNYILDAPGECGDQPTAFISTGVYNIITDIAILLLPIPTIWALKTKRNIKLGLTGVFAGGLVYASLLASHTNVPADDLCSVSCVAVVRIIALKHLDLTRVTDTMVWVDFLSTAEVNLGILCVCLPMLGPVFLNRKDGIKPGFCPKQLRCTAGTESKSKRSSGRKRTPDSIALESIFALDSERSLGTKLCMTKCHSSSTGSEAPLNPKSKPGATKILDNPFIIEERGEMY</sequence>
<dbReference type="OrthoDB" id="3529975at2759"/>
<dbReference type="EMBL" id="CABFNQ020000553">
    <property type="protein sequence ID" value="CAH0019357.1"/>
    <property type="molecule type" value="Genomic_DNA"/>
</dbReference>
<dbReference type="Proteomes" id="UP000696573">
    <property type="component" value="Unassembled WGS sequence"/>
</dbReference>
<comment type="subcellular location">
    <subcellularLocation>
        <location evidence="1">Membrane</location>
        <topology evidence="1">Multi-pass membrane protein</topology>
    </subcellularLocation>
</comment>
<gene>
    <name evidence="9" type="ORF">CRHIZ90672A_00012511</name>
</gene>
<feature type="domain" description="Rhodopsin" evidence="8">
    <location>
        <begin position="24"/>
        <end position="267"/>
    </location>
</feature>
<comment type="caution">
    <text evidence="9">The sequence shown here is derived from an EMBL/GenBank/DDBJ whole genome shotgun (WGS) entry which is preliminary data.</text>
</comment>
<feature type="transmembrane region" description="Helical" evidence="7">
    <location>
        <begin position="185"/>
        <end position="204"/>
    </location>
</feature>
<evidence type="ECO:0000256" key="1">
    <source>
        <dbReference type="ARBA" id="ARBA00004141"/>
    </source>
</evidence>
<evidence type="ECO:0000256" key="2">
    <source>
        <dbReference type="ARBA" id="ARBA00022692"/>
    </source>
</evidence>
<keyword evidence="2 7" id="KW-0812">Transmembrane</keyword>
<accession>A0A9N9YJA4</accession>
<dbReference type="PANTHER" id="PTHR33048">
    <property type="entry name" value="PTH11-LIKE INTEGRAL MEMBRANE PROTEIN (AFU_ORTHOLOGUE AFUA_5G11245)"/>
    <property type="match status" value="1"/>
</dbReference>
<keyword evidence="3 7" id="KW-1133">Transmembrane helix</keyword>
<dbReference type="AlphaFoldDB" id="A0A9N9YJA4"/>
<comment type="similarity">
    <text evidence="5">Belongs to the SAT4 family.</text>
</comment>
<dbReference type="InterPro" id="IPR049326">
    <property type="entry name" value="Rhodopsin_dom_fungi"/>
</dbReference>
<organism evidence="9 10">
    <name type="scientific">Clonostachys rhizophaga</name>
    <dbReference type="NCBI Taxonomy" id="160324"/>
    <lineage>
        <taxon>Eukaryota</taxon>
        <taxon>Fungi</taxon>
        <taxon>Dikarya</taxon>
        <taxon>Ascomycota</taxon>
        <taxon>Pezizomycotina</taxon>
        <taxon>Sordariomycetes</taxon>
        <taxon>Hypocreomycetidae</taxon>
        <taxon>Hypocreales</taxon>
        <taxon>Bionectriaceae</taxon>
        <taxon>Clonostachys</taxon>
    </lineage>
</organism>
<dbReference type="InterPro" id="IPR052337">
    <property type="entry name" value="SAT4-like"/>
</dbReference>
<name>A0A9N9YJA4_9HYPO</name>
<feature type="transmembrane region" description="Helical" evidence="7">
    <location>
        <begin position="40"/>
        <end position="63"/>
    </location>
</feature>
<feature type="transmembrane region" description="Helical" evidence="7">
    <location>
        <begin position="151"/>
        <end position="173"/>
    </location>
</feature>
<evidence type="ECO:0000256" key="3">
    <source>
        <dbReference type="ARBA" id="ARBA00022989"/>
    </source>
</evidence>
<keyword evidence="4 7" id="KW-0472">Membrane</keyword>